<name>G8JM60_ERECY</name>
<evidence type="ECO:0000256" key="3">
    <source>
        <dbReference type="ARBA" id="ARBA00022824"/>
    </source>
</evidence>
<protein>
    <recommendedName>
        <fullName evidence="7">Trafficking protein particle complex subunit</fullName>
    </recommendedName>
</protein>
<dbReference type="SMART" id="SM01399">
    <property type="entry name" value="Sybindin"/>
    <property type="match status" value="1"/>
</dbReference>
<dbReference type="GO" id="GO:1990072">
    <property type="term" value="C:TRAPPIII protein complex"/>
    <property type="evidence" value="ECO:0007669"/>
    <property type="project" value="EnsemblFungi"/>
</dbReference>
<evidence type="ECO:0000256" key="4">
    <source>
        <dbReference type="ARBA" id="ARBA00022892"/>
    </source>
</evidence>
<dbReference type="AlphaFoldDB" id="G8JM60"/>
<gene>
    <name evidence="8" type="ordered locus">Ecym_1402</name>
</gene>
<dbReference type="GO" id="GO:0005783">
    <property type="term" value="C:endoplasmic reticulum"/>
    <property type="evidence" value="ECO:0007669"/>
    <property type="project" value="UniProtKB-SubCell"/>
</dbReference>
<accession>G8JM60</accession>
<dbReference type="GO" id="GO:1990071">
    <property type="term" value="C:TRAPPII protein complex"/>
    <property type="evidence" value="ECO:0007669"/>
    <property type="project" value="EnsemblFungi"/>
</dbReference>
<evidence type="ECO:0000256" key="2">
    <source>
        <dbReference type="ARBA" id="ARBA00022448"/>
    </source>
</evidence>
<dbReference type="InParanoid" id="G8JM60"/>
<dbReference type="Pfam" id="PF04099">
    <property type="entry name" value="Sybindin"/>
    <property type="match status" value="2"/>
</dbReference>
<comment type="similarity">
    <text evidence="6">Belongs to the TRAPP small subunits family. TRAPPC4 subfamily.</text>
</comment>
<dbReference type="OMA" id="YHREFQS"/>
<dbReference type="SUPFAM" id="SSF64356">
    <property type="entry name" value="SNARE-like"/>
    <property type="match status" value="1"/>
</dbReference>
<sequence length="257" mass="26637">MAIKSLLIINKSGGLVYQRDFIPSPHGKMNSNEYLILAGTLHGVVAIASQLTPKALQVSSTQNLLPLPSQATATAANAANATNTANNGSTTALGGYGDGAGSGSGSGSAANSSPSAAAAATAVAAAAAAAPEHTVPYIPSLGMAANDSKPPGRPMGSYLAPDYFSDSFISWNKSGLKSIVTNDFSIFLYQSLTGVKFVLISTQQSTSNAALHLADNLLRKVYCLYSDYVMKNPFYSADMLIRSEPFDKKLHALVANL</sequence>
<comment type="subcellular location">
    <subcellularLocation>
        <location evidence="7">Endoplasmic reticulum</location>
    </subcellularLocation>
    <subcellularLocation>
        <location evidence="7">Golgi apparatus</location>
        <location evidence="7">cis-Golgi network</location>
    </subcellularLocation>
    <subcellularLocation>
        <location evidence="1">Golgi apparatus</location>
    </subcellularLocation>
</comment>
<dbReference type="GO" id="GO:0051276">
    <property type="term" value="P:chromosome organization"/>
    <property type="evidence" value="ECO:0007669"/>
    <property type="project" value="EnsemblFungi"/>
</dbReference>
<dbReference type="KEGG" id="erc:Ecym_1402"/>
<dbReference type="GO" id="GO:0006888">
    <property type="term" value="P:endoplasmic reticulum to Golgi vesicle-mediated transport"/>
    <property type="evidence" value="ECO:0007669"/>
    <property type="project" value="UniProtKB-UniRule"/>
</dbReference>
<reference evidence="9" key="1">
    <citation type="journal article" date="2012" name="G3 (Bethesda)">
        <title>Pichia sorbitophila, an interspecies yeast hybrid reveals early steps of genome resolution following polyploidization.</title>
        <authorList>
            <person name="Leh Louis V."/>
            <person name="Despons L."/>
            <person name="Friedrich A."/>
            <person name="Martin T."/>
            <person name="Durrens P."/>
            <person name="Casaregola S."/>
            <person name="Neuveglise C."/>
            <person name="Fairhead C."/>
            <person name="Marck C."/>
            <person name="Cruz J.A."/>
            <person name="Straub M.L."/>
            <person name="Kugler V."/>
            <person name="Sacerdot C."/>
            <person name="Uzunov Z."/>
            <person name="Thierry A."/>
            <person name="Weiss S."/>
            <person name="Bleykasten C."/>
            <person name="De Montigny J."/>
            <person name="Jacques N."/>
            <person name="Jung P."/>
            <person name="Lemaire M."/>
            <person name="Mallet S."/>
            <person name="Morel G."/>
            <person name="Richard G.F."/>
            <person name="Sarkar A."/>
            <person name="Savel G."/>
            <person name="Schacherer J."/>
            <person name="Seret M.L."/>
            <person name="Talla E."/>
            <person name="Samson G."/>
            <person name="Jubin C."/>
            <person name="Poulain J."/>
            <person name="Vacherie B."/>
            <person name="Barbe V."/>
            <person name="Pelletier E."/>
            <person name="Sherman D.J."/>
            <person name="Westhof E."/>
            <person name="Weissenbach J."/>
            <person name="Baret P.V."/>
            <person name="Wincker P."/>
            <person name="Gaillardin C."/>
            <person name="Dujon B."/>
            <person name="Souciet J.L."/>
        </authorList>
    </citation>
    <scope>NUCLEOTIDE SEQUENCE [LARGE SCALE GENOMIC DNA]</scope>
    <source>
        <strain evidence="9">CBS 270.75 / DBVPG 7215 / KCTC 17166 / NRRL Y-17582</strain>
    </source>
</reference>
<evidence type="ECO:0000256" key="5">
    <source>
        <dbReference type="ARBA" id="ARBA00023034"/>
    </source>
</evidence>
<evidence type="ECO:0000313" key="9">
    <source>
        <dbReference type="Proteomes" id="UP000006790"/>
    </source>
</evidence>
<dbReference type="PANTHER" id="PTHR23249">
    <property type="entry name" value="TRAFFICKING PROTEIN PARTICLE COMPLEX SUBUNIT"/>
    <property type="match status" value="1"/>
</dbReference>
<keyword evidence="4 7" id="KW-0931">ER-Golgi transport</keyword>
<keyword evidence="9" id="KW-1185">Reference proteome</keyword>
<evidence type="ECO:0000256" key="7">
    <source>
        <dbReference type="RuleBase" id="RU366065"/>
    </source>
</evidence>
<dbReference type="InterPro" id="IPR007233">
    <property type="entry name" value="TRAPPC"/>
</dbReference>
<dbReference type="GeneID" id="11471741"/>
<dbReference type="InterPro" id="IPR011012">
    <property type="entry name" value="Longin-like_dom_sf"/>
</dbReference>
<dbReference type="RefSeq" id="XP_003644448.1">
    <property type="nucleotide sequence ID" value="XM_003644400.1"/>
</dbReference>
<evidence type="ECO:0000256" key="6">
    <source>
        <dbReference type="ARBA" id="ARBA00038179"/>
    </source>
</evidence>
<dbReference type="eggNOG" id="KOG3369">
    <property type="taxonomic scope" value="Eukaryota"/>
</dbReference>
<dbReference type="EMBL" id="CP002497">
    <property type="protein sequence ID" value="AET37631.1"/>
    <property type="molecule type" value="Genomic_DNA"/>
</dbReference>
<dbReference type="Gene3D" id="3.30.450.70">
    <property type="match status" value="2"/>
</dbReference>
<keyword evidence="2 7" id="KW-0813">Transport</keyword>
<organism evidence="8 9">
    <name type="scientific">Eremothecium cymbalariae (strain CBS 270.75 / DBVPG 7215 / KCTC 17166 / NRRL Y-17582)</name>
    <name type="common">Yeast</name>
    <dbReference type="NCBI Taxonomy" id="931890"/>
    <lineage>
        <taxon>Eukaryota</taxon>
        <taxon>Fungi</taxon>
        <taxon>Dikarya</taxon>
        <taxon>Ascomycota</taxon>
        <taxon>Saccharomycotina</taxon>
        <taxon>Saccharomycetes</taxon>
        <taxon>Saccharomycetales</taxon>
        <taxon>Saccharomycetaceae</taxon>
        <taxon>Eremothecium</taxon>
    </lineage>
</organism>
<comment type="subunit">
    <text evidence="7">Part of the multisubunit transport protein particle (TRAPP) complex.</text>
</comment>
<dbReference type="Proteomes" id="UP000006790">
    <property type="component" value="Chromosome 1"/>
</dbReference>
<proteinExistence type="inferred from homology"/>
<keyword evidence="3 7" id="KW-0256">Endoplasmic reticulum</keyword>
<keyword evidence="5 7" id="KW-0333">Golgi apparatus</keyword>
<dbReference type="STRING" id="931890.G8JM60"/>
<dbReference type="GO" id="GO:0005085">
    <property type="term" value="F:guanyl-nucleotide exchange factor activity"/>
    <property type="evidence" value="ECO:0007669"/>
    <property type="project" value="EnsemblFungi"/>
</dbReference>
<evidence type="ECO:0000256" key="1">
    <source>
        <dbReference type="ARBA" id="ARBA00004555"/>
    </source>
</evidence>
<dbReference type="HOGENOM" id="CLU_053380_0_0_1"/>
<dbReference type="FunCoup" id="G8JM60">
    <property type="interactions" value="324"/>
</dbReference>
<dbReference type="PANTHER" id="PTHR23249:SF15">
    <property type="entry name" value="TRAFFICKING PROTEIN PARTICLE COMPLEX SUBUNIT 4"/>
    <property type="match status" value="1"/>
</dbReference>
<dbReference type="GO" id="GO:1990070">
    <property type="term" value="C:TRAPPI protein complex"/>
    <property type="evidence" value="ECO:0007669"/>
    <property type="project" value="EnsemblFungi"/>
</dbReference>
<dbReference type="OrthoDB" id="246406at2759"/>
<evidence type="ECO:0000313" key="8">
    <source>
        <dbReference type="EMBL" id="AET37631.1"/>
    </source>
</evidence>